<dbReference type="Proteomes" id="UP000193804">
    <property type="component" value="Unassembled WGS sequence"/>
</dbReference>
<accession>A0A1X7K0A6</accession>
<protein>
    <submittedName>
        <fullName evidence="9">Rhomboid family protein</fullName>
    </submittedName>
</protein>
<proteinExistence type="inferred from homology"/>
<keyword evidence="10" id="KW-1185">Reference proteome</keyword>
<evidence type="ECO:0000313" key="10">
    <source>
        <dbReference type="Proteomes" id="UP000193804"/>
    </source>
</evidence>
<evidence type="ECO:0000256" key="7">
    <source>
        <dbReference type="SAM" id="Phobius"/>
    </source>
</evidence>
<reference evidence="10" key="1">
    <citation type="submission" date="2017-04" db="EMBL/GenBank/DDBJ databases">
        <authorList>
            <person name="Varghese N."/>
            <person name="Submissions S."/>
        </authorList>
    </citation>
    <scope>NUCLEOTIDE SEQUENCE [LARGE SCALE GENOMIC DNA]</scope>
    <source>
        <strain evidence="10">DSM 4125</strain>
    </source>
</reference>
<name>A0A1X7K0A6_9BACT</name>
<dbReference type="InterPro" id="IPR022764">
    <property type="entry name" value="Peptidase_S54_rhomboid_dom"/>
</dbReference>
<feature type="transmembrane region" description="Helical" evidence="7">
    <location>
        <begin position="49"/>
        <end position="73"/>
    </location>
</feature>
<feature type="transmembrane region" description="Helical" evidence="7">
    <location>
        <begin position="85"/>
        <end position="106"/>
    </location>
</feature>
<dbReference type="AlphaFoldDB" id="A0A1X7K0A6"/>
<evidence type="ECO:0000256" key="4">
    <source>
        <dbReference type="ARBA" id="ARBA00022801"/>
    </source>
</evidence>
<keyword evidence="6 7" id="KW-0472">Membrane</keyword>
<feature type="transmembrane region" description="Helical" evidence="7">
    <location>
        <begin position="175"/>
        <end position="196"/>
    </location>
</feature>
<comment type="subcellular location">
    <subcellularLocation>
        <location evidence="1">Membrane</location>
        <topology evidence="1">Multi-pass membrane protein</topology>
    </subcellularLocation>
</comment>
<dbReference type="STRING" id="1028.SAMN05661096_02206"/>
<gene>
    <name evidence="9" type="ORF">SAMN05661096_02206</name>
</gene>
<evidence type="ECO:0000256" key="3">
    <source>
        <dbReference type="ARBA" id="ARBA00022692"/>
    </source>
</evidence>
<dbReference type="Gene3D" id="1.20.1540.10">
    <property type="entry name" value="Rhomboid-like"/>
    <property type="match status" value="1"/>
</dbReference>
<dbReference type="InterPro" id="IPR035952">
    <property type="entry name" value="Rhomboid-like_sf"/>
</dbReference>
<feature type="transmembrane region" description="Helical" evidence="7">
    <location>
        <begin position="236"/>
        <end position="255"/>
    </location>
</feature>
<dbReference type="PANTHER" id="PTHR43731">
    <property type="entry name" value="RHOMBOID PROTEASE"/>
    <property type="match status" value="1"/>
</dbReference>
<evidence type="ECO:0000256" key="6">
    <source>
        <dbReference type="ARBA" id="ARBA00023136"/>
    </source>
</evidence>
<keyword evidence="4" id="KW-0378">Hydrolase</keyword>
<evidence type="ECO:0000256" key="5">
    <source>
        <dbReference type="ARBA" id="ARBA00022989"/>
    </source>
</evidence>
<feature type="transmembrane region" description="Helical" evidence="7">
    <location>
        <begin position="12"/>
        <end position="28"/>
    </location>
</feature>
<dbReference type="Pfam" id="PF01694">
    <property type="entry name" value="Rhomboid"/>
    <property type="match status" value="2"/>
</dbReference>
<evidence type="ECO:0000256" key="1">
    <source>
        <dbReference type="ARBA" id="ARBA00004141"/>
    </source>
</evidence>
<feature type="domain" description="Peptidase S54 rhomboid" evidence="8">
    <location>
        <begin position="172"/>
        <end position="252"/>
    </location>
</feature>
<sequence>MFARLTPVVKNLLIINIALLLIPSFMNFELAQYFGLRYIFADSFQPFQFITYMFLHSGFGHLLGNMFALFIFGPMLERFWGSKRFFIFYMVTGVGAGILYGVVNFIEMQQLESAAEQYIENPNYESFVSFIQENANYAYRQWYDFIDAYGENPGSQQYIDGSIQRVKEVVRFQGNVPLIGASGAVFGILFAFGFLFPNTELFLLFPPIPIKAKYLVTFYGLYELYAGIQNVPGDNVAHYAHLGGMLIAFILLKIWQKNNRRFY</sequence>
<feature type="domain" description="Peptidase S54 rhomboid" evidence="8">
    <location>
        <begin position="45"/>
        <end position="104"/>
    </location>
</feature>
<dbReference type="EMBL" id="FXAW01000004">
    <property type="protein sequence ID" value="SMG34039.1"/>
    <property type="molecule type" value="Genomic_DNA"/>
</dbReference>
<dbReference type="GO" id="GO:0016020">
    <property type="term" value="C:membrane"/>
    <property type="evidence" value="ECO:0007669"/>
    <property type="project" value="UniProtKB-SubCell"/>
</dbReference>
<dbReference type="SUPFAM" id="SSF144091">
    <property type="entry name" value="Rhomboid-like"/>
    <property type="match status" value="1"/>
</dbReference>
<dbReference type="GO" id="GO:0004252">
    <property type="term" value="F:serine-type endopeptidase activity"/>
    <property type="evidence" value="ECO:0007669"/>
    <property type="project" value="InterPro"/>
</dbReference>
<evidence type="ECO:0000256" key="2">
    <source>
        <dbReference type="ARBA" id="ARBA00009045"/>
    </source>
</evidence>
<organism evidence="9 10">
    <name type="scientific">Marivirga sericea</name>
    <dbReference type="NCBI Taxonomy" id="1028"/>
    <lineage>
        <taxon>Bacteria</taxon>
        <taxon>Pseudomonadati</taxon>
        <taxon>Bacteroidota</taxon>
        <taxon>Cytophagia</taxon>
        <taxon>Cytophagales</taxon>
        <taxon>Marivirgaceae</taxon>
        <taxon>Marivirga</taxon>
    </lineage>
</organism>
<evidence type="ECO:0000313" key="9">
    <source>
        <dbReference type="EMBL" id="SMG34039.1"/>
    </source>
</evidence>
<dbReference type="PANTHER" id="PTHR43731:SF14">
    <property type="entry name" value="PRESENILIN-ASSOCIATED RHOMBOID-LIKE PROTEIN, MITOCHONDRIAL"/>
    <property type="match status" value="1"/>
</dbReference>
<keyword evidence="5 7" id="KW-1133">Transmembrane helix</keyword>
<dbReference type="InterPro" id="IPR050925">
    <property type="entry name" value="Rhomboid_protease_S54"/>
</dbReference>
<comment type="similarity">
    <text evidence="2">Belongs to the peptidase S54 family.</text>
</comment>
<dbReference type="OrthoDB" id="9807874at2"/>
<evidence type="ECO:0000259" key="8">
    <source>
        <dbReference type="Pfam" id="PF01694"/>
    </source>
</evidence>
<keyword evidence="3 7" id="KW-0812">Transmembrane</keyword>